<dbReference type="Proteomes" id="UP000197007">
    <property type="component" value="Chromosome"/>
</dbReference>
<evidence type="ECO:0000313" key="3">
    <source>
        <dbReference type="EMBL" id="ASF44375.1"/>
    </source>
</evidence>
<feature type="transmembrane region" description="Helical" evidence="1">
    <location>
        <begin position="26"/>
        <end position="42"/>
    </location>
</feature>
<sequence>MTTENPYIFLKNNLFLQFLIADRFRIYRHIVACSSLLLLFTLSKQWGDYEGMIDHWDWIEKWLGLTATFYLNMYVFIPRFFFKGKLATYITLLSLWVLFMLGSTYYLNFVLWKEYMIGRKIIATTKTPASIIIFSASFYVVPFIMTSTLIKTLQIWVKDSKRMQELERQANESELQALRSQIQPHFLFNMLNSINTLLYIDPEKASYTITKLSDFLRHLLYQTHEEQVFLSSELRFLKDYLSLEAMRRDDFTYEITYSEKNLQGIQLPPNILLILAENAVKHSTDALAPTYIYIECEQKEGRLYFSVRNSVPLQPNPKHKCSGIGLPNLSRRLELLYGERFKLLQEALPQEYIVTLVLQL</sequence>
<keyword evidence="1" id="KW-1133">Transmembrane helix</keyword>
<reference evidence="4" key="1">
    <citation type="submission" date="2017-06" db="EMBL/GenBank/DDBJ databases">
        <title>Complete genome sequence of Capnocytophaga sp. KCOM 1579 (=ChDC OS43) isolated from a human refractory periapical abscess lesion.</title>
        <authorList>
            <person name="Kook J.-K."/>
            <person name="Park S.-N."/>
            <person name="Lim Y.K."/>
            <person name="Roh H."/>
        </authorList>
    </citation>
    <scope>NUCLEOTIDE SEQUENCE [LARGE SCALE GENOMIC DNA]</scope>
    <source>
        <strain evidence="4">ChDC OS43</strain>
    </source>
</reference>
<feature type="transmembrane region" description="Helical" evidence="1">
    <location>
        <begin position="89"/>
        <end position="111"/>
    </location>
</feature>
<dbReference type="InterPro" id="IPR036890">
    <property type="entry name" value="HATPase_C_sf"/>
</dbReference>
<protein>
    <submittedName>
        <fullName evidence="3">Histidine kinase</fullName>
    </submittedName>
</protein>
<gene>
    <name evidence="3" type="ORF">CBG49_15415</name>
</gene>
<evidence type="ECO:0000313" key="4">
    <source>
        <dbReference type="Proteomes" id="UP000197007"/>
    </source>
</evidence>
<dbReference type="GO" id="GO:0016020">
    <property type="term" value="C:membrane"/>
    <property type="evidence" value="ECO:0007669"/>
    <property type="project" value="InterPro"/>
</dbReference>
<dbReference type="PANTHER" id="PTHR34220:SF7">
    <property type="entry name" value="SENSOR HISTIDINE KINASE YPDA"/>
    <property type="match status" value="1"/>
</dbReference>
<feature type="domain" description="Signal transduction histidine kinase internal region" evidence="2">
    <location>
        <begin position="173"/>
        <end position="249"/>
    </location>
</feature>
<dbReference type="Pfam" id="PF06580">
    <property type="entry name" value="His_kinase"/>
    <property type="match status" value="1"/>
</dbReference>
<name>A0A1Z4BST8_9FLAO</name>
<feature type="transmembrane region" description="Helical" evidence="1">
    <location>
        <begin position="62"/>
        <end position="82"/>
    </location>
</feature>
<keyword evidence="4" id="KW-1185">Reference proteome</keyword>
<keyword evidence="1" id="KW-0812">Transmembrane</keyword>
<keyword evidence="1" id="KW-0472">Membrane</keyword>
<keyword evidence="3" id="KW-0808">Transferase</keyword>
<keyword evidence="3" id="KW-0418">Kinase</keyword>
<evidence type="ECO:0000259" key="2">
    <source>
        <dbReference type="Pfam" id="PF06580"/>
    </source>
</evidence>
<dbReference type="AlphaFoldDB" id="A0A1Z4BST8"/>
<dbReference type="InterPro" id="IPR050640">
    <property type="entry name" value="Bact_2-comp_sensor_kinase"/>
</dbReference>
<accession>A0A1Z4BST8</accession>
<proteinExistence type="predicted"/>
<dbReference type="KEGG" id="capn:CBG49_15415"/>
<dbReference type="RefSeq" id="WP_088595173.1">
    <property type="nucleotide sequence ID" value="NZ_CP022022.1"/>
</dbReference>
<feature type="transmembrane region" description="Helical" evidence="1">
    <location>
        <begin position="131"/>
        <end position="153"/>
    </location>
</feature>
<dbReference type="InterPro" id="IPR010559">
    <property type="entry name" value="Sig_transdc_His_kin_internal"/>
</dbReference>
<dbReference type="Gene3D" id="3.30.565.10">
    <property type="entry name" value="Histidine kinase-like ATPase, C-terminal domain"/>
    <property type="match status" value="1"/>
</dbReference>
<evidence type="ECO:0000256" key="1">
    <source>
        <dbReference type="SAM" id="Phobius"/>
    </source>
</evidence>
<dbReference type="EMBL" id="CP022022">
    <property type="protein sequence ID" value="ASF44375.1"/>
    <property type="molecule type" value="Genomic_DNA"/>
</dbReference>
<dbReference type="GO" id="GO:0000155">
    <property type="term" value="F:phosphorelay sensor kinase activity"/>
    <property type="evidence" value="ECO:0007669"/>
    <property type="project" value="InterPro"/>
</dbReference>
<organism evidence="3 4">
    <name type="scientific">Capnocytophaga endodontalis</name>
    <dbReference type="NCBI Taxonomy" id="2708117"/>
    <lineage>
        <taxon>Bacteria</taxon>
        <taxon>Pseudomonadati</taxon>
        <taxon>Bacteroidota</taxon>
        <taxon>Flavobacteriia</taxon>
        <taxon>Flavobacteriales</taxon>
        <taxon>Flavobacteriaceae</taxon>
        <taxon>Capnocytophaga</taxon>
    </lineage>
</organism>
<dbReference type="PANTHER" id="PTHR34220">
    <property type="entry name" value="SENSOR HISTIDINE KINASE YPDA"/>
    <property type="match status" value="1"/>
</dbReference>